<dbReference type="EMBL" id="AZHE01000018">
    <property type="protein sequence ID" value="KHN96046.1"/>
    <property type="molecule type" value="Genomic_DNA"/>
</dbReference>
<feature type="domain" description="Carboxylesterase type B" evidence="2">
    <location>
        <begin position="45"/>
        <end position="538"/>
    </location>
</feature>
<evidence type="ECO:0000259" key="2">
    <source>
        <dbReference type="Pfam" id="PF00135"/>
    </source>
</evidence>
<gene>
    <name evidence="3" type="ORF">MAM_06151</name>
</gene>
<sequence>MLSRLPVLTLGLCLWSCWHAPALASPSSADLPVLTLPWGKWQAEIDEQDPQLYVFRNVRFASEPRRFGAPAFPTWTNDSIQSPESVSCIAVDVGRLSNPPGGHVPLEDPERLRVRQDEDCLFLDVYVPARAFEPGARKLPVIVWIYGGAYAFGSKNDGEILYTGRPIVKASNYNTILVAGNYRAGAFGFLAGDYMQRAALPNAGLYDQALLFEWVGRFVDQVGGDKEQVSAWGQSAGAGSILHHLIREDGARDPGFRTYYAMSPAFEMAWDNAPGGRLDAYYRMYSDLAGCGDGYDVDCLRAARREDLVRANQQLFDAVRQTGLFPVGPAVDGRWVTTLPSILLSQGRRWDKVESGIVAHCSNESAFFNPPGIESERDFDGFLATFLPGDALAPQRRAIKAFYACPETHGGNFSACLETVIRDAVFTCNTRYLFEAYPERSHMMEYAFASRETGYHGVDLIPLFTNSVSEARAFIEKLGTPPELAQPYAVVLHSLIVPKFTKYLASFAVSGDPNGAGVTPLWPTARDTEQGVLHDVLQVRDILAEQKFRLGEDEQNTKTTCDFWLEIAAAVRHKPEGAAAVQEEGEL</sequence>
<dbReference type="OrthoDB" id="408631at2759"/>
<dbReference type="GeneID" id="63740606"/>
<dbReference type="SUPFAM" id="SSF53474">
    <property type="entry name" value="alpha/beta-Hydrolases"/>
    <property type="match status" value="1"/>
</dbReference>
<dbReference type="RefSeq" id="XP_040677112.1">
    <property type="nucleotide sequence ID" value="XM_040824949.1"/>
</dbReference>
<comment type="caution">
    <text evidence="3">The sequence shown here is derived from an EMBL/GenBank/DDBJ whole genome shotgun (WGS) entry which is preliminary data.</text>
</comment>
<dbReference type="Proteomes" id="UP000030816">
    <property type="component" value="Unassembled WGS sequence"/>
</dbReference>
<evidence type="ECO:0000313" key="3">
    <source>
        <dbReference type="EMBL" id="KHN96046.1"/>
    </source>
</evidence>
<evidence type="ECO:0000256" key="1">
    <source>
        <dbReference type="SAM" id="SignalP"/>
    </source>
</evidence>
<evidence type="ECO:0000313" key="4">
    <source>
        <dbReference type="Proteomes" id="UP000030816"/>
    </source>
</evidence>
<organism evidence="3 4">
    <name type="scientific">Metarhizium album (strain ARSEF 1941)</name>
    <dbReference type="NCBI Taxonomy" id="1081103"/>
    <lineage>
        <taxon>Eukaryota</taxon>
        <taxon>Fungi</taxon>
        <taxon>Dikarya</taxon>
        <taxon>Ascomycota</taxon>
        <taxon>Pezizomycotina</taxon>
        <taxon>Sordariomycetes</taxon>
        <taxon>Hypocreomycetidae</taxon>
        <taxon>Hypocreales</taxon>
        <taxon>Clavicipitaceae</taxon>
        <taxon>Metarhizium</taxon>
    </lineage>
</organism>
<proteinExistence type="predicted"/>
<dbReference type="PROSITE" id="PS00941">
    <property type="entry name" value="CARBOXYLESTERASE_B_2"/>
    <property type="match status" value="1"/>
</dbReference>
<reference evidence="3 4" key="1">
    <citation type="journal article" date="2014" name="Proc. Natl. Acad. Sci. U.S.A.">
        <title>Trajectory and genomic determinants of fungal-pathogen speciation and host adaptation.</title>
        <authorList>
            <person name="Hu X."/>
            <person name="Xiao G."/>
            <person name="Zheng P."/>
            <person name="Shang Y."/>
            <person name="Su Y."/>
            <person name="Zhang X."/>
            <person name="Liu X."/>
            <person name="Zhan S."/>
            <person name="St Leger R.J."/>
            <person name="Wang C."/>
        </authorList>
    </citation>
    <scope>NUCLEOTIDE SEQUENCE [LARGE SCALE GENOMIC DNA]</scope>
    <source>
        <strain evidence="3 4">ARSEF 1941</strain>
    </source>
</reference>
<protein>
    <submittedName>
        <fullName evidence="3">Carboxylesterase family protein</fullName>
    </submittedName>
</protein>
<dbReference type="PANTHER" id="PTHR11559">
    <property type="entry name" value="CARBOXYLESTERASE"/>
    <property type="match status" value="1"/>
</dbReference>
<accession>A0A0B2WJ22</accession>
<dbReference type="InterPro" id="IPR029058">
    <property type="entry name" value="AB_hydrolase_fold"/>
</dbReference>
<keyword evidence="4" id="KW-1185">Reference proteome</keyword>
<dbReference type="InterPro" id="IPR002018">
    <property type="entry name" value="CarbesteraseB"/>
</dbReference>
<keyword evidence="1" id="KW-0732">Signal</keyword>
<name>A0A0B2WJ22_METAS</name>
<dbReference type="STRING" id="1081103.A0A0B2WJ22"/>
<dbReference type="HOGENOM" id="CLU_006586_10_5_1"/>
<dbReference type="ESTHER" id="9hypo-a0a0b2wj22">
    <property type="family name" value="Fungal_carboxylesterase_lipase"/>
</dbReference>
<dbReference type="Pfam" id="PF00135">
    <property type="entry name" value="COesterase"/>
    <property type="match status" value="1"/>
</dbReference>
<dbReference type="Gene3D" id="3.40.50.1820">
    <property type="entry name" value="alpha/beta hydrolase"/>
    <property type="match status" value="1"/>
</dbReference>
<dbReference type="AlphaFoldDB" id="A0A0B2WJ22"/>
<dbReference type="InterPro" id="IPR019819">
    <property type="entry name" value="Carboxylesterase_B_CS"/>
</dbReference>
<feature type="signal peptide" evidence="1">
    <location>
        <begin position="1"/>
        <end position="24"/>
    </location>
</feature>
<dbReference type="InterPro" id="IPR050309">
    <property type="entry name" value="Type-B_Carboxylest/Lipase"/>
</dbReference>
<feature type="chain" id="PRO_5002081204" evidence="1">
    <location>
        <begin position="25"/>
        <end position="587"/>
    </location>
</feature>